<dbReference type="GO" id="GO:0005681">
    <property type="term" value="C:spliceosomal complex"/>
    <property type="evidence" value="ECO:0007669"/>
    <property type="project" value="TreeGrafter"/>
</dbReference>
<dbReference type="AlphaFoldDB" id="A0A9W8HUZ4"/>
<dbReference type="PANTHER" id="PTHR23148:SF0">
    <property type="entry name" value="SERINE_ARGININE REPETITIVE MATRIX PROTEIN 1"/>
    <property type="match status" value="1"/>
</dbReference>
<keyword evidence="4" id="KW-1185">Reference proteome</keyword>
<dbReference type="GO" id="GO:0006397">
    <property type="term" value="P:mRNA processing"/>
    <property type="evidence" value="ECO:0007669"/>
    <property type="project" value="UniProtKB-KW"/>
</dbReference>
<dbReference type="PROSITE" id="PS51025">
    <property type="entry name" value="PWI"/>
    <property type="match status" value="1"/>
</dbReference>
<dbReference type="OrthoDB" id="163257at2759"/>
<comment type="caution">
    <text evidence="3">The sequence shown here is derived from an EMBL/GenBank/DDBJ whole genome shotgun (WGS) entry which is preliminary data.</text>
</comment>
<protein>
    <submittedName>
        <fullName evidence="3">Serine/arginine repetitive matrix protein 1</fullName>
    </submittedName>
</protein>
<dbReference type="Pfam" id="PF01480">
    <property type="entry name" value="PWI"/>
    <property type="match status" value="1"/>
</dbReference>
<evidence type="ECO:0000313" key="3">
    <source>
        <dbReference type="EMBL" id="KAJ2804345.1"/>
    </source>
</evidence>
<dbReference type="EMBL" id="JANBUO010000411">
    <property type="protein sequence ID" value="KAJ2804345.1"/>
    <property type="molecule type" value="Genomic_DNA"/>
</dbReference>
<organism evidence="3 4">
    <name type="scientific">Coemansia guatemalensis</name>
    <dbReference type="NCBI Taxonomy" id="2761395"/>
    <lineage>
        <taxon>Eukaryota</taxon>
        <taxon>Fungi</taxon>
        <taxon>Fungi incertae sedis</taxon>
        <taxon>Zoopagomycota</taxon>
        <taxon>Kickxellomycotina</taxon>
        <taxon>Kickxellomycetes</taxon>
        <taxon>Kickxellales</taxon>
        <taxon>Kickxellaceae</taxon>
        <taxon>Coemansia</taxon>
    </lineage>
</organism>
<feature type="domain" description="PWI" evidence="2">
    <location>
        <begin position="27"/>
        <end position="126"/>
    </location>
</feature>
<evidence type="ECO:0000259" key="2">
    <source>
        <dbReference type="PROSITE" id="PS51025"/>
    </source>
</evidence>
<proteinExistence type="predicted"/>
<dbReference type="Gene3D" id="1.20.1390.10">
    <property type="entry name" value="PWI domain"/>
    <property type="match status" value="1"/>
</dbReference>
<reference evidence="3" key="1">
    <citation type="submission" date="2022-07" db="EMBL/GenBank/DDBJ databases">
        <title>Phylogenomic reconstructions and comparative analyses of Kickxellomycotina fungi.</title>
        <authorList>
            <person name="Reynolds N.K."/>
            <person name="Stajich J.E."/>
            <person name="Barry K."/>
            <person name="Grigoriev I.V."/>
            <person name="Crous P."/>
            <person name="Smith M.E."/>
        </authorList>
    </citation>
    <scope>NUCLEOTIDE SEQUENCE</scope>
    <source>
        <strain evidence="3">NRRL 1565</strain>
    </source>
</reference>
<evidence type="ECO:0000313" key="4">
    <source>
        <dbReference type="Proteomes" id="UP001140094"/>
    </source>
</evidence>
<dbReference type="PANTHER" id="PTHR23148">
    <property type="entry name" value="SERINE/ARGININE REGULATED NUCLEAR MATRIX PROTEIN"/>
    <property type="match status" value="1"/>
</dbReference>
<dbReference type="Proteomes" id="UP001140094">
    <property type="component" value="Unassembled WGS sequence"/>
</dbReference>
<gene>
    <name evidence="3" type="primary">SRRM1</name>
    <name evidence="3" type="ORF">H4R20_002542</name>
</gene>
<sequence>MSGGFFRGTNIEQDQRFGDASKKMLKQMSFSSVLKKPVDMSKVNMDAIKPWISSRIKELIGIDDDVLQEYVINMLEETERPDARIIQVNLTGFLEDKTQAFMQSLWSVLLEAQKSKGGVPESFIQNKIEELKKRREEQDKAAAEPPAQDGVVAGIHLLRLLSILQIVMI</sequence>
<dbReference type="GO" id="GO:0048024">
    <property type="term" value="P:regulation of mRNA splicing, via spliceosome"/>
    <property type="evidence" value="ECO:0007669"/>
    <property type="project" value="TreeGrafter"/>
</dbReference>
<dbReference type="InterPro" id="IPR036483">
    <property type="entry name" value="PWI_dom_sf"/>
</dbReference>
<accession>A0A9W8HUZ4</accession>
<dbReference type="GO" id="GO:0003723">
    <property type="term" value="F:RNA binding"/>
    <property type="evidence" value="ECO:0007669"/>
    <property type="project" value="TreeGrafter"/>
</dbReference>
<name>A0A9W8HUZ4_9FUNG</name>
<dbReference type="SUPFAM" id="SSF101233">
    <property type="entry name" value="PWI domain"/>
    <property type="match status" value="1"/>
</dbReference>
<keyword evidence="1" id="KW-0507">mRNA processing</keyword>
<evidence type="ECO:0000256" key="1">
    <source>
        <dbReference type="ARBA" id="ARBA00022664"/>
    </source>
</evidence>
<dbReference type="InterPro" id="IPR002483">
    <property type="entry name" value="PWI_dom"/>
</dbReference>
<dbReference type="InterPro" id="IPR052225">
    <property type="entry name" value="Ser/Arg_repetitive_matrix"/>
</dbReference>
<dbReference type="SMART" id="SM00311">
    <property type="entry name" value="PWI"/>
    <property type="match status" value="1"/>
</dbReference>